<gene>
    <name evidence="1" type="ORF">PTRA_b0091</name>
</gene>
<dbReference type="Proteomes" id="UP000065261">
    <property type="component" value="Chromosome II"/>
</dbReference>
<organism evidence="1">
    <name type="scientific">Pseudoalteromonas translucida KMM 520</name>
    <dbReference type="NCBI Taxonomy" id="1315283"/>
    <lineage>
        <taxon>Bacteria</taxon>
        <taxon>Pseudomonadati</taxon>
        <taxon>Pseudomonadota</taxon>
        <taxon>Gammaproteobacteria</taxon>
        <taxon>Alteromonadales</taxon>
        <taxon>Pseudoalteromonadaceae</taxon>
        <taxon>Pseudoalteromonas</taxon>
    </lineage>
</organism>
<evidence type="ECO:0000313" key="1">
    <source>
        <dbReference type="EMBL" id="ALS34624.1"/>
    </source>
</evidence>
<name>A0A0U2VJM1_9GAMM</name>
<dbReference type="PATRIC" id="fig|1315283.4.peg.3216"/>
<dbReference type="OrthoDB" id="5768421at2"/>
<dbReference type="EMBL" id="CP011035">
    <property type="protein sequence ID" value="ALS34624.1"/>
    <property type="molecule type" value="Genomic_DNA"/>
</dbReference>
<dbReference type="AlphaFoldDB" id="A0A0U2VJM1"/>
<dbReference type="KEGG" id="ptn:PTRA_b0091"/>
<accession>A0A0U2VJM1</accession>
<proteinExistence type="predicted"/>
<evidence type="ECO:0008006" key="3">
    <source>
        <dbReference type="Google" id="ProtNLM"/>
    </source>
</evidence>
<protein>
    <recommendedName>
        <fullName evidence="3">Orphan protein</fullName>
    </recommendedName>
</protein>
<dbReference type="RefSeq" id="WP_058374683.1">
    <property type="nucleotide sequence ID" value="NZ_CP011035.1"/>
</dbReference>
<evidence type="ECO:0000313" key="2">
    <source>
        <dbReference type="Proteomes" id="UP000065261"/>
    </source>
</evidence>
<reference evidence="1 2" key="1">
    <citation type="submission" date="2015-03" db="EMBL/GenBank/DDBJ databases">
        <authorList>
            <person name="Murphy D."/>
        </authorList>
    </citation>
    <scope>NUCLEOTIDE SEQUENCE [LARGE SCALE GENOMIC DNA]</scope>
    <source>
        <strain evidence="1 2">KMM 520</strain>
    </source>
</reference>
<sequence>MQLNDEKKIRLEYRVEPGCLGPQGLSYIEDFCRYANKHIKSPYYAQFLFTPRYDKQKSERQYSVNSRNLSQVQAKLYFDHFQINIEEFEEQLDELLSKAIDLYFKR</sequence>